<dbReference type="GO" id="GO:0031902">
    <property type="term" value="C:late endosome membrane"/>
    <property type="evidence" value="ECO:0007669"/>
    <property type="project" value="UniProtKB-SubCell"/>
</dbReference>
<evidence type="ECO:0000259" key="11">
    <source>
        <dbReference type="Pfam" id="PF26148"/>
    </source>
</evidence>
<keyword evidence="6" id="KW-0862">Zinc</keyword>
<evidence type="ECO:0000256" key="2">
    <source>
        <dbReference type="ARBA" id="ARBA00010454"/>
    </source>
</evidence>
<evidence type="ECO:0000256" key="3">
    <source>
        <dbReference type="ARBA" id="ARBA00017338"/>
    </source>
</evidence>
<evidence type="ECO:0000256" key="1">
    <source>
        <dbReference type="ARBA" id="ARBA00004492"/>
    </source>
</evidence>
<proteinExistence type="inferred from homology"/>
<keyword evidence="4" id="KW-0479">Metal-binding</keyword>
<name>A0A6P4J1F3_DROKI</name>
<evidence type="ECO:0000256" key="4">
    <source>
        <dbReference type="ARBA" id="ARBA00022723"/>
    </source>
</evidence>
<feature type="domain" description="Pep3/Vps18 beta-propeller" evidence="10">
    <location>
        <begin position="40"/>
        <end position="415"/>
    </location>
</feature>
<dbReference type="InterPro" id="IPR007810">
    <property type="entry name" value="Pep3/Vps18_beta-prop"/>
</dbReference>
<evidence type="ECO:0000256" key="5">
    <source>
        <dbReference type="ARBA" id="ARBA00022771"/>
    </source>
</evidence>
<evidence type="ECO:0000256" key="7">
    <source>
        <dbReference type="ARBA" id="ARBA00023136"/>
    </source>
</evidence>
<evidence type="ECO:0000313" key="12">
    <source>
        <dbReference type="Proteomes" id="UP001652661"/>
    </source>
</evidence>
<dbReference type="Pfam" id="PF05131">
    <property type="entry name" value="Pep3_Vps18"/>
    <property type="match status" value="1"/>
</dbReference>
<evidence type="ECO:0000256" key="9">
    <source>
        <dbReference type="SAM" id="Coils"/>
    </source>
</evidence>
<comment type="subcellular location">
    <subcellularLocation>
        <location evidence="1">Late endosome membrane</location>
        <topology evidence="1">Peripheral membrane protein</topology>
        <orientation evidence="1">Cytoplasmic side</orientation>
    </subcellularLocation>
</comment>
<keyword evidence="5" id="KW-0863">Zinc-finger</keyword>
<dbReference type="SUPFAM" id="SSF57850">
    <property type="entry name" value="RING/U-box"/>
    <property type="match status" value="1"/>
</dbReference>
<accession>A0A6P4J1F3</accession>
<protein>
    <recommendedName>
        <fullName evidence="3">Vacuolar protein sorting-associated protein 18 homolog</fullName>
    </recommendedName>
</protein>
<comment type="similarity">
    <text evidence="2">Belongs to the VPS18 family.</text>
</comment>
<keyword evidence="9" id="KW-0175">Coiled coil</keyword>
<dbReference type="Pfam" id="PF26148">
    <property type="entry name" value="VPS18_RING_C"/>
    <property type="match status" value="1"/>
</dbReference>
<dbReference type="GO" id="GO:0008333">
    <property type="term" value="P:endosome to lysosome transport"/>
    <property type="evidence" value="ECO:0007669"/>
    <property type="project" value="TreeGrafter"/>
</dbReference>
<dbReference type="PANTHER" id="PTHR23323:SF26">
    <property type="entry name" value="VACUOLAR PROTEIN SORTING-ASSOCIATED PROTEIN 18 HOMOLOG"/>
    <property type="match status" value="1"/>
</dbReference>
<dbReference type="GO" id="GO:0030674">
    <property type="term" value="F:protein-macromolecule adaptor activity"/>
    <property type="evidence" value="ECO:0007669"/>
    <property type="project" value="TreeGrafter"/>
</dbReference>
<organism evidence="12 13">
    <name type="scientific">Drosophila kikkawai</name>
    <name type="common">Fruit fly</name>
    <dbReference type="NCBI Taxonomy" id="30033"/>
    <lineage>
        <taxon>Eukaryota</taxon>
        <taxon>Metazoa</taxon>
        <taxon>Ecdysozoa</taxon>
        <taxon>Arthropoda</taxon>
        <taxon>Hexapoda</taxon>
        <taxon>Insecta</taxon>
        <taxon>Pterygota</taxon>
        <taxon>Neoptera</taxon>
        <taxon>Endopterygota</taxon>
        <taxon>Diptera</taxon>
        <taxon>Brachycera</taxon>
        <taxon>Muscomorpha</taxon>
        <taxon>Ephydroidea</taxon>
        <taxon>Drosophilidae</taxon>
        <taxon>Drosophila</taxon>
        <taxon>Sophophora</taxon>
    </lineage>
</organism>
<evidence type="ECO:0000256" key="6">
    <source>
        <dbReference type="ARBA" id="ARBA00022833"/>
    </source>
</evidence>
<dbReference type="PROSITE" id="PS50236">
    <property type="entry name" value="CHCR"/>
    <property type="match status" value="1"/>
</dbReference>
<dbReference type="GO" id="GO:0007032">
    <property type="term" value="P:endosome organization"/>
    <property type="evidence" value="ECO:0007669"/>
    <property type="project" value="TreeGrafter"/>
</dbReference>
<sequence length="1006" mass="115596">MAQGMPNQPKFLPRIERSAGNSYVATASGNPFETDEDEEIFSRHKMVLRVPSDCTGDLQHLTVSRNWLVCILGTGERTTLLRFFLPRAIPPGELALEKYLSGSGYKITKIFLDPTGHHLIVALVPRSASAGVSPDFLYIHCTESPQAQQLKVRRIEKFKDHEITAVAFNPYHGSDSTTGSILLGTSRGLVFETELSPAAEGHVQRKQLYDLGLGRPKYPITGLKLLRIPNSSRYIVVVTSPECIYTFQETLKPEERSLQPIFAGYVSGVQEPHCEERKTDLTYSQLRFFAPPNSKYPKQWAWLCGEGIRVGELSIEANSASTLLGSTLIPLDFEKAKHLSYEERRLSIPKAFVLTEYHAVLLYADHIRAICLLNQEQVYQESFDEARVGRPLSIERDELTGSIYVYTVRTVFNLRVTREERDVWKIYLDKGQYELATAHAAENPENLQLVLAQRADAAFAEGSYQVAADYYAETTKSFEEVCLKFMVLPDKRPIIDYVKKRLSRLTTKATRLEAEETDEGESAEDLSNAIKALVIWLIDLYLIQINMPDQNEEWRRAWQSEYDELMRQPQVLACTRANRTHVQQLIAEHADPHNLAQFAIAIGDYDEVVGQQLKAERYTEALQTLCKQREPELFYKYAPELMAKLPKATVEALMAQGSRLEVEKLVPTLIVLETREQREQTTRYLEFAVYKLNTTNDAIHNFLLHLYAQHDPKSLMKYLEIQGRDETLVHYDIHYALKVCTDLDRKEACVFLQCLLEMWIMAVELALKFDMKLAKETASRPTDSAMRRQLWLRIAYHDIKDTNDVKKALNLLKECDLLRIEDLLPFFSDFEKIDNFKEAICDALRDYNHRIQEIQREMAETQEQSDRVSSELQQVRNYSIKMTPQDTCSICEMMLLVKPFFAFMCGHKFHSDCLEKQVLPMLTKERSRRLSTLKQQLEAEVQQTKTNSSSSSLTKQQAMELQQKRTALKTEIEDILASDCLFCGLLIDTIDQPFVDDWEQVNVEWE</sequence>
<dbReference type="OMA" id="WIQREKW"/>
<feature type="coiled-coil region" evidence="9">
    <location>
        <begin position="837"/>
        <end position="871"/>
    </location>
</feature>
<dbReference type="GO" id="GO:0048284">
    <property type="term" value="P:organelle fusion"/>
    <property type="evidence" value="ECO:0007669"/>
    <property type="project" value="TreeGrafter"/>
</dbReference>
<dbReference type="RefSeq" id="XP_017029244.1">
    <property type="nucleotide sequence ID" value="XM_017173755.3"/>
</dbReference>
<evidence type="ECO:0000259" key="10">
    <source>
        <dbReference type="Pfam" id="PF05131"/>
    </source>
</evidence>
<keyword evidence="7" id="KW-0472">Membrane</keyword>
<dbReference type="PANTHER" id="PTHR23323">
    <property type="entry name" value="VACUOLAR PROTEIN SORTING-ASSOCIATED PROTEIN"/>
    <property type="match status" value="1"/>
</dbReference>
<keyword evidence="12" id="KW-1185">Reference proteome</keyword>
<dbReference type="InterPro" id="IPR000547">
    <property type="entry name" value="Clathrin_H-chain/VPS_repeat"/>
</dbReference>
<dbReference type="GO" id="GO:0008270">
    <property type="term" value="F:zinc ion binding"/>
    <property type="evidence" value="ECO:0007669"/>
    <property type="project" value="UniProtKB-KW"/>
</dbReference>
<feature type="coiled-coil region" evidence="9">
    <location>
        <begin position="927"/>
        <end position="978"/>
    </location>
</feature>
<dbReference type="GO" id="GO:0006904">
    <property type="term" value="P:vesicle docking involved in exocytosis"/>
    <property type="evidence" value="ECO:0007669"/>
    <property type="project" value="TreeGrafter"/>
</dbReference>
<evidence type="ECO:0000313" key="13">
    <source>
        <dbReference type="RefSeq" id="XP_017029244.1"/>
    </source>
</evidence>
<dbReference type="GO" id="GO:0006886">
    <property type="term" value="P:intracellular protein transport"/>
    <property type="evidence" value="ECO:0007669"/>
    <property type="project" value="UniProtKB-UniRule"/>
</dbReference>
<dbReference type="OrthoDB" id="1845386at2759"/>
<dbReference type="AlphaFoldDB" id="A0A6P4J1F3"/>
<dbReference type="InterPro" id="IPR058919">
    <property type="entry name" value="Pep3/Vps18_RING_C"/>
</dbReference>
<feature type="repeat" description="CHCR" evidence="8">
    <location>
        <begin position="653"/>
        <end position="807"/>
    </location>
</feature>
<gene>
    <name evidence="13" type="primary">dor</name>
</gene>
<dbReference type="GO" id="GO:0007040">
    <property type="term" value="P:lysosome organization"/>
    <property type="evidence" value="ECO:0007669"/>
    <property type="project" value="TreeGrafter"/>
</dbReference>
<dbReference type="GO" id="GO:0030897">
    <property type="term" value="C:HOPS complex"/>
    <property type="evidence" value="ECO:0007669"/>
    <property type="project" value="TreeGrafter"/>
</dbReference>
<reference evidence="13" key="1">
    <citation type="submission" date="2025-08" db="UniProtKB">
        <authorList>
            <consortium name="RefSeq"/>
        </authorList>
    </citation>
    <scope>IDENTIFICATION</scope>
    <source>
        <strain evidence="13">14028-0561.14</strain>
        <tissue evidence="13">Whole fly</tissue>
    </source>
</reference>
<feature type="domain" description="Pep3/Vps18 RING C-terminal" evidence="11">
    <location>
        <begin position="884"/>
        <end position="943"/>
    </location>
</feature>
<evidence type="ECO:0000256" key="8">
    <source>
        <dbReference type="PROSITE-ProRule" id="PRU01006"/>
    </source>
</evidence>
<dbReference type="Proteomes" id="UP001652661">
    <property type="component" value="Chromosome X"/>
</dbReference>